<comment type="subcellular location">
    <subcellularLocation>
        <location evidence="1">Membrane</location>
    </subcellularLocation>
</comment>
<evidence type="ECO:0000256" key="5">
    <source>
        <dbReference type="ARBA" id="ARBA00023136"/>
    </source>
</evidence>
<dbReference type="OMA" id="GWGRECI"/>
<protein>
    <submittedName>
        <fullName evidence="7">Proteolipid membrane potential modulator</fullName>
    </submittedName>
</protein>
<dbReference type="EMBL" id="DF237271">
    <property type="protein sequence ID" value="GAQ86955.1"/>
    <property type="molecule type" value="Genomic_DNA"/>
</dbReference>
<feature type="transmembrane region" description="Helical" evidence="6">
    <location>
        <begin position="41"/>
        <end position="65"/>
    </location>
</feature>
<dbReference type="Proteomes" id="UP000054558">
    <property type="component" value="Unassembled WGS sequence"/>
</dbReference>
<accession>A0A1Y1I7L2</accession>
<organism evidence="7 8">
    <name type="scientific">Klebsormidium nitens</name>
    <name type="common">Green alga</name>
    <name type="synonym">Ulothrix nitens</name>
    <dbReference type="NCBI Taxonomy" id="105231"/>
    <lineage>
        <taxon>Eukaryota</taxon>
        <taxon>Viridiplantae</taxon>
        <taxon>Streptophyta</taxon>
        <taxon>Klebsormidiophyceae</taxon>
        <taxon>Klebsormidiales</taxon>
        <taxon>Klebsormidiaceae</taxon>
        <taxon>Klebsormidium</taxon>
    </lineage>
</organism>
<evidence type="ECO:0000313" key="8">
    <source>
        <dbReference type="Proteomes" id="UP000054558"/>
    </source>
</evidence>
<proteinExistence type="inferred from homology"/>
<keyword evidence="8" id="KW-1185">Reference proteome</keyword>
<evidence type="ECO:0000256" key="6">
    <source>
        <dbReference type="SAM" id="Phobius"/>
    </source>
</evidence>
<feature type="transmembrane region" description="Helical" evidence="6">
    <location>
        <begin position="18"/>
        <end position="35"/>
    </location>
</feature>
<sequence>MSDYQPFLERRQRDDGNLCCQVLLAIICPPIGVYLRYGCGIEFWICILLSILGYVPGIIYSVYILTVNNY</sequence>
<dbReference type="OrthoDB" id="2802411at2759"/>
<dbReference type="Pfam" id="PF01679">
    <property type="entry name" value="Pmp3"/>
    <property type="match status" value="1"/>
</dbReference>
<name>A0A1Y1I7L2_KLENI</name>
<evidence type="ECO:0000256" key="3">
    <source>
        <dbReference type="ARBA" id="ARBA00022692"/>
    </source>
</evidence>
<comment type="similarity">
    <text evidence="2">Belongs to the UPF0057 (PMP3) family.</text>
</comment>
<dbReference type="AlphaFoldDB" id="A0A1Y1I7L2"/>
<reference evidence="7 8" key="1">
    <citation type="journal article" date="2014" name="Nat. Commun.">
        <title>Klebsormidium flaccidum genome reveals primary factors for plant terrestrial adaptation.</title>
        <authorList>
            <person name="Hori K."/>
            <person name="Maruyama F."/>
            <person name="Fujisawa T."/>
            <person name="Togashi T."/>
            <person name="Yamamoto N."/>
            <person name="Seo M."/>
            <person name="Sato S."/>
            <person name="Yamada T."/>
            <person name="Mori H."/>
            <person name="Tajima N."/>
            <person name="Moriyama T."/>
            <person name="Ikeuchi M."/>
            <person name="Watanabe M."/>
            <person name="Wada H."/>
            <person name="Kobayashi K."/>
            <person name="Saito M."/>
            <person name="Masuda T."/>
            <person name="Sasaki-Sekimoto Y."/>
            <person name="Mashiguchi K."/>
            <person name="Awai K."/>
            <person name="Shimojima M."/>
            <person name="Masuda S."/>
            <person name="Iwai M."/>
            <person name="Nobusawa T."/>
            <person name="Narise T."/>
            <person name="Kondo S."/>
            <person name="Saito H."/>
            <person name="Sato R."/>
            <person name="Murakawa M."/>
            <person name="Ihara Y."/>
            <person name="Oshima-Yamada Y."/>
            <person name="Ohtaka K."/>
            <person name="Satoh M."/>
            <person name="Sonobe K."/>
            <person name="Ishii M."/>
            <person name="Ohtani R."/>
            <person name="Kanamori-Sato M."/>
            <person name="Honoki R."/>
            <person name="Miyazaki D."/>
            <person name="Mochizuki H."/>
            <person name="Umetsu J."/>
            <person name="Higashi K."/>
            <person name="Shibata D."/>
            <person name="Kamiya Y."/>
            <person name="Sato N."/>
            <person name="Nakamura Y."/>
            <person name="Tabata S."/>
            <person name="Ida S."/>
            <person name="Kurokawa K."/>
            <person name="Ohta H."/>
        </authorList>
    </citation>
    <scope>NUCLEOTIDE SEQUENCE [LARGE SCALE GENOMIC DNA]</scope>
    <source>
        <strain evidence="7 8">NIES-2285</strain>
    </source>
</reference>
<evidence type="ECO:0000256" key="1">
    <source>
        <dbReference type="ARBA" id="ARBA00004370"/>
    </source>
</evidence>
<dbReference type="GO" id="GO:0016020">
    <property type="term" value="C:membrane"/>
    <property type="evidence" value="ECO:0007669"/>
    <property type="project" value="UniProtKB-SubCell"/>
</dbReference>
<keyword evidence="5 6" id="KW-0472">Membrane</keyword>
<evidence type="ECO:0000313" key="7">
    <source>
        <dbReference type="EMBL" id="GAQ86955.1"/>
    </source>
</evidence>
<keyword evidence="3 6" id="KW-0812">Transmembrane</keyword>
<dbReference type="PANTHER" id="PTHR21659:SF99">
    <property type="entry name" value="OS05G0122700 PROTEIN"/>
    <property type="match status" value="1"/>
</dbReference>
<gene>
    <name evidence="7" type="ORF">KFL_003220170</name>
</gene>
<keyword evidence="4 6" id="KW-1133">Transmembrane helix</keyword>
<dbReference type="PANTHER" id="PTHR21659">
    <property type="entry name" value="HYDROPHOBIC PROTEIN RCI2 LOW TEMPERATURE AND SALT RESPONSIVE PROTEIN LTI6 -RELATED"/>
    <property type="match status" value="1"/>
</dbReference>
<evidence type="ECO:0000256" key="2">
    <source>
        <dbReference type="ARBA" id="ARBA00009530"/>
    </source>
</evidence>
<dbReference type="InterPro" id="IPR000612">
    <property type="entry name" value="PMP3"/>
</dbReference>
<evidence type="ECO:0000256" key="4">
    <source>
        <dbReference type="ARBA" id="ARBA00022989"/>
    </source>
</evidence>